<feature type="compositionally biased region" description="Polar residues" evidence="1">
    <location>
        <begin position="21"/>
        <end position="31"/>
    </location>
</feature>
<keyword evidence="2" id="KW-0812">Transmembrane</keyword>
<comment type="caution">
    <text evidence="4">The sequence shown here is derived from an EMBL/GenBank/DDBJ whole genome shotgun (WGS) entry which is preliminary data.</text>
</comment>
<keyword evidence="2" id="KW-1133">Transmembrane helix</keyword>
<evidence type="ECO:0000256" key="1">
    <source>
        <dbReference type="SAM" id="MobiDB-lite"/>
    </source>
</evidence>
<reference evidence="4" key="1">
    <citation type="submission" date="2020-07" db="EMBL/GenBank/DDBJ databases">
        <title>Huge and variable diversity of episymbiotic CPR bacteria and DPANN archaea in groundwater ecosystems.</title>
        <authorList>
            <person name="He C.Y."/>
            <person name="Keren R."/>
            <person name="Whittaker M."/>
            <person name="Farag I.F."/>
            <person name="Doudna J."/>
            <person name="Cate J.H.D."/>
            <person name="Banfield J.F."/>
        </authorList>
    </citation>
    <scope>NUCLEOTIDE SEQUENCE</scope>
    <source>
        <strain evidence="4">NC_groundwater_1664_Pr3_B-0.1um_52_9</strain>
    </source>
</reference>
<feature type="region of interest" description="Disordered" evidence="1">
    <location>
        <begin position="1"/>
        <end position="33"/>
    </location>
</feature>
<dbReference type="EMBL" id="JACRDE010000095">
    <property type="protein sequence ID" value="MBI5248479.1"/>
    <property type="molecule type" value="Genomic_DNA"/>
</dbReference>
<proteinExistence type="predicted"/>
<dbReference type="Pfam" id="PF09835">
    <property type="entry name" value="DUF2062"/>
    <property type="match status" value="1"/>
</dbReference>
<gene>
    <name evidence="4" type="ORF">HY912_03195</name>
</gene>
<protein>
    <submittedName>
        <fullName evidence="4">DUF2062 domain-containing protein</fullName>
    </submittedName>
</protein>
<organism evidence="4 5">
    <name type="scientific">Desulfomonile tiedjei</name>
    <dbReference type="NCBI Taxonomy" id="2358"/>
    <lineage>
        <taxon>Bacteria</taxon>
        <taxon>Pseudomonadati</taxon>
        <taxon>Thermodesulfobacteriota</taxon>
        <taxon>Desulfomonilia</taxon>
        <taxon>Desulfomonilales</taxon>
        <taxon>Desulfomonilaceae</taxon>
        <taxon>Desulfomonile</taxon>
    </lineage>
</organism>
<accession>A0A9D6UZ07</accession>
<dbReference type="Proteomes" id="UP000807825">
    <property type="component" value="Unassembled WGS sequence"/>
</dbReference>
<feature type="domain" description="DUF2062" evidence="3">
    <location>
        <begin position="48"/>
        <end position="197"/>
    </location>
</feature>
<feature type="transmembrane region" description="Helical" evidence="2">
    <location>
        <begin position="164"/>
        <end position="186"/>
    </location>
</feature>
<keyword evidence="2" id="KW-0472">Membrane</keyword>
<dbReference type="InterPro" id="IPR018639">
    <property type="entry name" value="DUF2062"/>
</dbReference>
<sequence length="233" mass="26139">MDRKFAQPTPQEGVENEADSKTGSPRISTPRNPGIILNIKKSFYHNVVEPLVSSKNPPGFDARGVAFGLIIGFLAPIGTHLIALGLLRVVSRFHLGIAFAFTFVTNPLNAIPVYYAYYYMGSLILGDPEILEFERFRSLLSPLLDRTYFWEAASAFGTLGYEILLRWAVSAVILSVVFGTLGYVITYRIQAKRCRRAAARMGINYEHYLEQLKRNAQTNSDGVRNRNENMKAL</sequence>
<evidence type="ECO:0000313" key="5">
    <source>
        <dbReference type="Proteomes" id="UP000807825"/>
    </source>
</evidence>
<dbReference type="AlphaFoldDB" id="A0A9D6UZ07"/>
<evidence type="ECO:0000256" key="2">
    <source>
        <dbReference type="SAM" id="Phobius"/>
    </source>
</evidence>
<evidence type="ECO:0000259" key="3">
    <source>
        <dbReference type="Pfam" id="PF09835"/>
    </source>
</evidence>
<feature type="transmembrane region" description="Helical" evidence="2">
    <location>
        <begin position="94"/>
        <end position="117"/>
    </location>
</feature>
<name>A0A9D6UZ07_9BACT</name>
<evidence type="ECO:0000313" key="4">
    <source>
        <dbReference type="EMBL" id="MBI5248479.1"/>
    </source>
</evidence>
<feature type="transmembrane region" description="Helical" evidence="2">
    <location>
        <begin position="65"/>
        <end position="87"/>
    </location>
</feature>